<evidence type="ECO:0000259" key="4">
    <source>
        <dbReference type="PROSITE" id="PS50002"/>
    </source>
</evidence>
<feature type="compositionally biased region" description="Low complexity" evidence="3">
    <location>
        <begin position="359"/>
        <end position="370"/>
    </location>
</feature>
<dbReference type="PROSITE" id="PS50002">
    <property type="entry name" value="SH3"/>
    <property type="match status" value="1"/>
</dbReference>
<organism evidence="6 7">
    <name type="scientific">Tumebacillus permanentifrigoris</name>
    <dbReference type="NCBI Taxonomy" id="378543"/>
    <lineage>
        <taxon>Bacteria</taxon>
        <taxon>Bacillati</taxon>
        <taxon>Bacillota</taxon>
        <taxon>Bacilli</taxon>
        <taxon>Bacillales</taxon>
        <taxon>Alicyclobacillaceae</taxon>
        <taxon>Tumebacillus</taxon>
    </lineage>
</organism>
<dbReference type="Pfam" id="PF08239">
    <property type="entry name" value="SH3_3"/>
    <property type="match status" value="1"/>
</dbReference>
<proteinExistence type="inferred from homology"/>
<dbReference type="InterPro" id="IPR003646">
    <property type="entry name" value="SH3-like_bac-type"/>
</dbReference>
<evidence type="ECO:0000256" key="1">
    <source>
        <dbReference type="ARBA" id="ARBA00006068"/>
    </source>
</evidence>
<evidence type="ECO:0000256" key="2">
    <source>
        <dbReference type="ARBA" id="ARBA00022443"/>
    </source>
</evidence>
<feature type="compositionally biased region" description="Polar residues" evidence="3">
    <location>
        <begin position="340"/>
        <end position="353"/>
    </location>
</feature>
<feature type="compositionally biased region" description="Gly residues" evidence="3">
    <location>
        <begin position="318"/>
        <end position="336"/>
    </location>
</feature>
<dbReference type="Pfam" id="PF03816">
    <property type="entry name" value="LytR_cpsA_psr"/>
    <property type="match status" value="1"/>
</dbReference>
<dbReference type="RefSeq" id="WP_109690050.1">
    <property type="nucleotide sequence ID" value="NZ_QGGL01000012.1"/>
</dbReference>
<evidence type="ECO:0000313" key="7">
    <source>
        <dbReference type="Proteomes" id="UP000245634"/>
    </source>
</evidence>
<name>A0A316D8D7_9BACL</name>
<dbReference type="NCBIfam" id="TIGR00350">
    <property type="entry name" value="lytR_cpsA_psr"/>
    <property type="match status" value="1"/>
</dbReference>
<dbReference type="Gene3D" id="3.40.630.190">
    <property type="entry name" value="LCP protein"/>
    <property type="match status" value="1"/>
</dbReference>
<accession>A0A316D8D7</accession>
<comment type="caution">
    <text evidence="6">The sequence shown here is derived from an EMBL/GenBank/DDBJ whole genome shotgun (WGS) entry which is preliminary data.</text>
</comment>
<dbReference type="EMBL" id="QGGL01000012">
    <property type="protein sequence ID" value="PWK10321.1"/>
    <property type="molecule type" value="Genomic_DNA"/>
</dbReference>
<evidence type="ECO:0000256" key="3">
    <source>
        <dbReference type="SAM" id="MobiDB-lite"/>
    </source>
</evidence>
<feature type="domain" description="SH3b" evidence="5">
    <location>
        <begin position="368"/>
        <end position="430"/>
    </location>
</feature>
<keyword evidence="2" id="KW-0728">SH3 domain</keyword>
<dbReference type="PANTHER" id="PTHR33392:SF6">
    <property type="entry name" value="POLYISOPRENYL-TEICHOIC ACID--PEPTIDOGLYCAN TEICHOIC ACID TRANSFERASE TAGU"/>
    <property type="match status" value="1"/>
</dbReference>
<dbReference type="InterPro" id="IPR050922">
    <property type="entry name" value="LytR/CpsA/Psr_CW_biosynth"/>
</dbReference>
<protein>
    <submittedName>
        <fullName evidence="6">LytR family transcriptional attenuator</fullName>
    </submittedName>
</protein>
<feature type="domain" description="SH3" evidence="4">
    <location>
        <begin position="366"/>
        <end position="430"/>
    </location>
</feature>
<feature type="region of interest" description="Disordered" evidence="3">
    <location>
        <begin position="308"/>
        <end position="370"/>
    </location>
</feature>
<gene>
    <name evidence="6" type="ORF">C7459_112143</name>
</gene>
<dbReference type="InterPro" id="IPR001452">
    <property type="entry name" value="SH3_domain"/>
</dbReference>
<evidence type="ECO:0000259" key="5">
    <source>
        <dbReference type="PROSITE" id="PS51781"/>
    </source>
</evidence>
<comment type="similarity">
    <text evidence="1">Belongs to the LytR/CpsA/Psr (LCP) family.</text>
</comment>
<dbReference type="OrthoDB" id="27330at2"/>
<keyword evidence="7" id="KW-1185">Reference proteome</keyword>
<dbReference type="PROSITE" id="PS51781">
    <property type="entry name" value="SH3B"/>
    <property type="match status" value="1"/>
</dbReference>
<dbReference type="PANTHER" id="PTHR33392">
    <property type="entry name" value="POLYISOPRENYL-TEICHOIC ACID--PEPTIDOGLYCAN TEICHOIC ACID TRANSFERASE TAGU"/>
    <property type="match status" value="1"/>
</dbReference>
<dbReference type="AlphaFoldDB" id="A0A316D8D7"/>
<dbReference type="InterPro" id="IPR004474">
    <property type="entry name" value="LytR_CpsA_psr"/>
</dbReference>
<reference evidence="6 7" key="1">
    <citation type="submission" date="2018-05" db="EMBL/GenBank/DDBJ databases">
        <title>Genomic Encyclopedia of Type Strains, Phase IV (KMG-IV): sequencing the most valuable type-strain genomes for metagenomic binning, comparative biology and taxonomic classification.</title>
        <authorList>
            <person name="Goeker M."/>
        </authorList>
    </citation>
    <scope>NUCLEOTIDE SEQUENCE [LARGE SCALE GENOMIC DNA]</scope>
    <source>
        <strain evidence="6 7">DSM 18773</strain>
    </source>
</reference>
<sequence>MKKKVVWRLISFVLVVVVLFAGYNVYSMFSFFHTVSANKPFSTGSQPLNTAKWEGKGVVNILFMGVDRRDTNERPRSDTMLLASINPDTKQVAVFSIMRDTYVDIPGFGKGKINAAFADGGPELLIDTIQNFLKVPIHYYVATDFEGFAKIIDAIGGIDVDVPENFVHADDGVYDINLKKGMQHLSGQQALQYVRYRGTPRADFDRTERQRQVVKLVAEKIKSPGMLMKAPQILKQVEPYTQSNLGDNLFSLGSLAVTLDAPNMKTEQIPAVEDLQETFVGQESVLLPNVAQVREHVQEILNQPVATAQDPANAPSGAGNGSNSGTTNGGTGGTGTSAGDSKSNGSTTSKPNNGGTSTGGKTAPTGTGKTAKVTGEYVNLRAKPGTEFAVIGQVYAGDVLDIVEEANDWFYVQTSSGMFGYVKSTLVQVQ</sequence>
<evidence type="ECO:0000313" key="6">
    <source>
        <dbReference type="EMBL" id="PWK10321.1"/>
    </source>
</evidence>
<dbReference type="Proteomes" id="UP000245634">
    <property type="component" value="Unassembled WGS sequence"/>
</dbReference>
<dbReference type="Gene3D" id="2.30.30.40">
    <property type="entry name" value="SH3 Domains"/>
    <property type="match status" value="1"/>
</dbReference>
<dbReference type="SMART" id="SM00287">
    <property type="entry name" value="SH3b"/>
    <property type="match status" value="1"/>
</dbReference>